<organism evidence="2 3">
    <name type="scientific">Motilimonas cestriensis</name>
    <dbReference type="NCBI Taxonomy" id="2742685"/>
    <lineage>
        <taxon>Bacteria</taxon>
        <taxon>Pseudomonadati</taxon>
        <taxon>Pseudomonadota</taxon>
        <taxon>Gammaproteobacteria</taxon>
        <taxon>Alteromonadales</taxon>
        <taxon>Alteromonadales genera incertae sedis</taxon>
        <taxon>Motilimonas</taxon>
    </lineage>
</organism>
<evidence type="ECO:0000256" key="1">
    <source>
        <dbReference type="SAM" id="MobiDB-lite"/>
    </source>
</evidence>
<dbReference type="Proteomes" id="UP001201273">
    <property type="component" value="Unassembled WGS sequence"/>
</dbReference>
<protein>
    <submittedName>
        <fullName evidence="2">Uncharacterized protein</fullName>
    </submittedName>
</protein>
<proteinExistence type="predicted"/>
<dbReference type="EMBL" id="JAIMJA010000008">
    <property type="protein sequence ID" value="MCE2595121.1"/>
    <property type="molecule type" value="Genomic_DNA"/>
</dbReference>
<accession>A0ABS8WBZ6</accession>
<name>A0ABS8WBZ6_9GAMM</name>
<evidence type="ECO:0000313" key="3">
    <source>
        <dbReference type="Proteomes" id="UP001201273"/>
    </source>
</evidence>
<reference evidence="2 3" key="1">
    <citation type="journal article" date="2022" name="Environ. Microbiol. Rep.">
        <title>Eco-phylogenetic analyses reveal divergent evolution of vitamin B12 metabolism in the marine bacterial family 'Psychromonadaceae'.</title>
        <authorList>
            <person name="Jin X."/>
            <person name="Yang Y."/>
            <person name="Cao H."/>
            <person name="Gao B."/>
            <person name="Zhao Z."/>
        </authorList>
    </citation>
    <scope>NUCLEOTIDE SEQUENCE [LARGE SCALE GENOMIC DNA]</scope>
    <source>
        <strain evidence="2 3">MKS20</strain>
    </source>
</reference>
<comment type="caution">
    <text evidence="2">The sequence shown here is derived from an EMBL/GenBank/DDBJ whole genome shotgun (WGS) entry which is preliminary data.</text>
</comment>
<feature type="region of interest" description="Disordered" evidence="1">
    <location>
        <begin position="24"/>
        <end position="56"/>
    </location>
</feature>
<dbReference type="RefSeq" id="WP_233052616.1">
    <property type="nucleotide sequence ID" value="NZ_JAIMJA010000008.1"/>
</dbReference>
<keyword evidence="3" id="KW-1185">Reference proteome</keyword>
<gene>
    <name evidence="2" type="ORF">K6Y31_09850</name>
</gene>
<evidence type="ECO:0000313" key="2">
    <source>
        <dbReference type="EMBL" id="MCE2595121.1"/>
    </source>
</evidence>
<feature type="compositionally biased region" description="Basic and acidic residues" evidence="1">
    <location>
        <begin position="38"/>
        <end position="56"/>
    </location>
</feature>
<sequence>MGKTFINDDDYDDDYDDAEFHDAADHKRKKKEKIQANLEREKRRQKKYAEGDDKSF</sequence>